<dbReference type="Proteomes" id="UP001231587">
    <property type="component" value="Unassembled WGS sequence"/>
</dbReference>
<evidence type="ECO:0000313" key="5">
    <source>
        <dbReference type="Proteomes" id="UP001231587"/>
    </source>
</evidence>
<dbReference type="AlphaFoldDB" id="A0A9X1CA44"/>
<evidence type="ECO:0000313" key="2">
    <source>
        <dbReference type="EMBL" id="MBP1838472.1"/>
    </source>
</evidence>
<organism evidence="2 4">
    <name type="scientific">Formosa algae</name>
    <dbReference type="NCBI Taxonomy" id="225843"/>
    <lineage>
        <taxon>Bacteria</taxon>
        <taxon>Pseudomonadati</taxon>
        <taxon>Bacteroidota</taxon>
        <taxon>Flavobacteriia</taxon>
        <taxon>Flavobacteriales</taxon>
        <taxon>Flavobacteriaceae</taxon>
        <taxon>Formosa</taxon>
    </lineage>
</organism>
<keyword evidence="1" id="KW-0472">Membrane</keyword>
<evidence type="ECO:0000256" key="1">
    <source>
        <dbReference type="SAM" id="Phobius"/>
    </source>
</evidence>
<keyword evidence="1" id="KW-1133">Transmembrane helix</keyword>
<keyword evidence="5" id="KW-1185">Reference proteome</keyword>
<dbReference type="RefSeq" id="WP_057783461.1">
    <property type="nucleotide sequence ID" value="NZ_JAGGJQ010000001.1"/>
</dbReference>
<name>A0A9X1CA44_9FLAO</name>
<gene>
    <name evidence="2" type="ORF">J2Z56_000368</name>
    <name evidence="3" type="ORF">J2Z57_001034</name>
</gene>
<evidence type="ECO:0000313" key="3">
    <source>
        <dbReference type="EMBL" id="MDQ0334607.1"/>
    </source>
</evidence>
<evidence type="ECO:0000313" key="4">
    <source>
        <dbReference type="Proteomes" id="UP001138672"/>
    </source>
</evidence>
<dbReference type="EMBL" id="JAGGJQ010000001">
    <property type="protein sequence ID" value="MBP1838472.1"/>
    <property type="molecule type" value="Genomic_DNA"/>
</dbReference>
<comment type="caution">
    <text evidence="2">The sequence shown here is derived from an EMBL/GenBank/DDBJ whole genome shotgun (WGS) entry which is preliminary data.</text>
</comment>
<dbReference type="OrthoDB" id="1450082at2"/>
<dbReference type="Proteomes" id="UP001138672">
    <property type="component" value="Unassembled WGS sequence"/>
</dbReference>
<dbReference type="EMBL" id="JAUSUU010000002">
    <property type="protein sequence ID" value="MDQ0334607.1"/>
    <property type="molecule type" value="Genomic_DNA"/>
</dbReference>
<reference evidence="2" key="1">
    <citation type="submission" date="2021-03" db="EMBL/GenBank/DDBJ databases">
        <title>Genomic Encyclopedia of Type Strains, Phase IV (KMG-IV): sequencing the most valuable type-strain genomes for metagenomic binning, comparative biology and taxonomic classification.</title>
        <authorList>
            <person name="Goeker M."/>
        </authorList>
    </citation>
    <scope>NUCLEOTIDE SEQUENCE</scope>
    <source>
        <strain evidence="2">DSM 15523</strain>
        <strain evidence="3 5">DSM 16476</strain>
    </source>
</reference>
<feature type="transmembrane region" description="Helical" evidence="1">
    <location>
        <begin position="6"/>
        <end position="27"/>
    </location>
</feature>
<protein>
    <submittedName>
        <fullName evidence="2">Uncharacterized protein</fullName>
    </submittedName>
</protein>
<accession>A0A9X1CA44</accession>
<proteinExistence type="predicted"/>
<sequence length="98" mass="11173">MPKTFISILFSAIFVLFITAPTIVSLLENNIDMSMFYNIAEEENSKETVKLISLGINTSKDLHGLFSCLDQDNTFNFYLNTYSELHLDLVSPPPERHI</sequence>
<keyword evidence="1" id="KW-0812">Transmembrane</keyword>